<proteinExistence type="predicted"/>
<evidence type="ECO:0000313" key="2">
    <source>
        <dbReference type="EMBL" id="MPC54389.1"/>
    </source>
</evidence>
<dbReference type="EMBL" id="VSRR010012318">
    <property type="protein sequence ID" value="MPC54389.1"/>
    <property type="molecule type" value="Genomic_DNA"/>
</dbReference>
<dbReference type="Proteomes" id="UP000324222">
    <property type="component" value="Unassembled WGS sequence"/>
</dbReference>
<feature type="domain" description="Headcase middle" evidence="1">
    <location>
        <begin position="39"/>
        <end position="71"/>
    </location>
</feature>
<evidence type="ECO:0000313" key="3">
    <source>
        <dbReference type="Proteomes" id="UP000324222"/>
    </source>
</evidence>
<accession>A0A5B7G9V0</accession>
<evidence type="ECO:0000259" key="1">
    <source>
        <dbReference type="Pfam" id="PF16002"/>
    </source>
</evidence>
<gene>
    <name evidence="2" type="ORF">E2C01_048300</name>
</gene>
<comment type="caution">
    <text evidence="2">The sequence shown here is derived from an EMBL/GenBank/DDBJ whole genome shotgun (WGS) entry which is preliminary data.</text>
</comment>
<dbReference type="AlphaFoldDB" id="A0A5B7G9V0"/>
<keyword evidence="3" id="KW-1185">Reference proteome</keyword>
<name>A0A5B7G9V0_PORTR</name>
<sequence length="98" mass="10611">MGNAGVLPTYPVPDSVYSCFSGSLSSIIISFLLPRPHGSGGSMFARRADFSSFNVLPRDKINSYHIKVGADLVQFIHVVLFAHSPVCFPNGNSGNDFY</sequence>
<reference evidence="2 3" key="1">
    <citation type="submission" date="2019-05" db="EMBL/GenBank/DDBJ databases">
        <title>Another draft genome of Portunus trituberculatus and its Hox gene families provides insights of decapod evolution.</title>
        <authorList>
            <person name="Jeong J.-H."/>
            <person name="Song I."/>
            <person name="Kim S."/>
            <person name="Choi T."/>
            <person name="Kim D."/>
            <person name="Ryu S."/>
            <person name="Kim W."/>
        </authorList>
    </citation>
    <scope>NUCLEOTIDE SEQUENCE [LARGE SCALE GENOMIC DNA]</scope>
    <source>
        <tissue evidence="2">Muscle</tissue>
    </source>
</reference>
<organism evidence="2 3">
    <name type="scientific">Portunus trituberculatus</name>
    <name type="common">Swimming crab</name>
    <name type="synonym">Neptunus trituberculatus</name>
    <dbReference type="NCBI Taxonomy" id="210409"/>
    <lineage>
        <taxon>Eukaryota</taxon>
        <taxon>Metazoa</taxon>
        <taxon>Ecdysozoa</taxon>
        <taxon>Arthropoda</taxon>
        <taxon>Crustacea</taxon>
        <taxon>Multicrustacea</taxon>
        <taxon>Malacostraca</taxon>
        <taxon>Eumalacostraca</taxon>
        <taxon>Eucarida</taxon>
        <taxon>Decapoda</taxon>
        <taxon>Pleocyemata</taxon>
        <taxon>Brachyura</taxon>
        <taxon>Eubrachyura</taxon>
        <taxon>Portunoidea</taxon>
        <taxon>Portunidae</taxon>
        <taxon>Portuninae</taxon>
        <taxon>Portunus</taxon>
    </lineage>
</organism>
<dbReference type="Pfam" id="PF16002">
    <property type="entry name" value="Headcase"/>
    <property type="match status" value="1"/>
</dbReference>
<dbReference type="InterPro" id="IPR031947">
    <property type="entry name" value="Headcase_mid"/>
</dbReference>
<protein>
    <recommendedName>
        <fullName evidence="1">Headcase middle domain-containing protein</fullName>
    </recommendedName>
</protein>